<feature type="domain" description="HTH gntR-type" evidence="7">
    <location>
        <begin position="46"/>
        <end position="114"/>
    </location>
</feature>
<dbReference type="InterPro" id="IPR036390">
    <property type="entry name" value="WH_DNA-bd_sf"/>
</dbReference>
<reference evidence="8 9" key="1">
    <citation type="submission" date="2023-05" db="EMBL/GenBank/DDBJ databases">
        <title>Draft genome sequence of Streptomyces sp. B-S-A8 isolated from a cave soil in Thailand.</title>
        <authorList>
            <person name="Chamroensaksri N."/>
            <person name="Muangham S."/>
        </authorList>
    </citation>
    <scope>NUCLEOTIDE SEQUENCE [LARGE SCALE GENOMIC DNA]</scope>
    <source>
        <strain evidence="8 9">B-S-A8</strain>
    </source>
</reference>
<keyword evidence="8" id="KW-0032">Aminotransferase</keyword>
<dbReference type="Gene3D" id="3.90.1150.10">
    <property type="entry name" value="Aspartate Aminotransferase, domain 1"/>
    <property type="match status" value="1"/>
</dbReference>
<comment type="similarity">
    <text evidence="1">In the C-terminal section; belongs to the class-I pyridoxal-phosphate-dependent aminotransferase family.</text>
</comment>
<accession>A0ABT6RNA7</accession>
<dbReference type="Pfam" id="PF00155">
    <property type="entry name" value="Aminotran_1_2"/>
    <property type="match status" value="1"/>
</dbReference>
<feature type="region of interest" description="Disordered" evidence="6">
    <location>
        <begin position="1"/>
        <end position="28"/>
    </location>
</feature>
<dbReference type="InterPro" id="IPR015421">
    <property type="entry name" value="PyrdxlP-dep_Trfase_major"/>
</dbReference>
<dbReference type="InterPro" id="IPR015422">
    <property type="entry name" value="PyrdxlP-dep_Trfase_small"/>
</dbReference>
<name>A0ABT6RNA7_9ACTN</name>
<dbReference type="SMART" id="SM00345">
    <property type="entry name" value="HTH_GNTR"/>
    <property type="match status" value="1"/>
</dbReference>
<dbReference type="PANTHER" id="PTHR46577">
    <property type="entry name" value="HTH-TYPE TRANSCRIPTIONAL REGULATORY PROTEIN GABR"/>
    <property type="match status" value="1"/>
</dbReference>
<organism evidence="8 9">
    <name type="scientific">Streptomyces solicavernae</name>
    <dbReference type="NCBI Taxonomy" id="3043614"/>
    <lineage>
        <taxon>Bacteria</taxon>
        <taxon>Bacillati</taxon>
        <taxon>Actinomycetota</taxon>
        <taxon>Actinomycetes</taxon>
        <taxon>Kitasatosporales</taxon>
        <taxon>Streptomycetaceae</taxon>
        <taxon>Streptomyces</taxon>
    </lineage>
</organism>
<keyword evidence="9" id="KW-1185">Reference proteome</keyword>
<evidence type="ECO:0000256" key="4">
    <source>
        <dbReference type="ARBA" id="ARBA00023125"/>
    </source>
</evidence>
<feature type="compositionally biased region" description="Polar residues" evidence="6">
    <location>
        <begin position="10"/>
        <end position="27"/>
    </location>
</feature>
<dbReference type="PANTHER" id="PTHR46577:SF1">
    <property type="entry name" value="HTH-TYPE TRANSCRIPTIONAL REGULATORY PROTEIN GABR"/>
    <property type="match status" value="1"/>
</dbReference>
<evidence type="ECO:0000256" key="5">
    <source>
        <dbReference type="ARBA" id="ARBA00023163"/>
    </source>
</evidence>
<keyword evidence="4" id="KW-0238">DNA-binding</keyword>
<dbReference type="InterPro" id="IPR015424">
    <property type="entry name" value="PyrdxlP-dep_Trfase"/>
</dbReference>
<evidence type="ECO:0000313" key="9">
    <source>
        <dbReference type="Proteomes" id="UP001224661"/>
    </source>
</evidence>
<evidence type="ECO:0000259" key="7">
    <source>
        <dbReference type="PROSITE" id="PS50949"/>
    </source>
</evidence>
<dbReference type="GO" id="GO:0008483">
    <property type="term" value="F:transaminase activity"/>
    <property type="evidence" value="ECO:0007669"/>
    <property type="project" value="UniProtKB-KW"/>
</dbReference>
<dbReference type="RefSeq" id="WP_282510082.1">
    <property type="nucleotide sequence ID" value="NZ_JASCIR010000002.1"/>
</dbReference>
<protein>
    <submittedName>
        <fullName evidence="8">PLP-dependent aminotransferase family protein</fullName>
    </submittedName>
</protein>
<dbReference type="Pfam" id="PF00392">
    <property type="entry name" value="GntR"/>
    <property type="match status" value="1"/>
</dbReference>
<evidence type="ECO:0000256" key="6">
    <source>
        <dbReference type="SAM" id="MobiDB-lite"/>
    </source>
</evidence>
<keyword evidence="3" id="KW-0805">Transcription regulation</keyword>
<evidence type="ECO:0000313" key="8">
    <source>
        <dbReference type="EMBL" id="MDI3385181.1"/>
    </source>
</evidence>
<keyword evidence="2" id="KW-0663">Pyridoxal phosphate</keyword>
<dbReference type="CDD" id="cd00609">
    <property type="entry name" value="AAT_like"/>
    <property type="match status" value="1"/>
</dbReference>
<dbReference type="PRINTS" id="PR00035">
    <property type="entry name" value="HTHGNTR"/>
</dbReference>
<keyword evidence="8" id="KW-0808">Transferase</keyword>
<sequence length="505" mass="53413">MADMQVVRSVDNTRGNTRGNTLDSTRGSTLGSRRLAALLTATAGERPGYRALAQGVRTLLLDGRIALHSRLPAERELATALGISRATVTAAYDLLRTDGFAHSRRGSGTWTALPAGRRPSNVAYADTDDVIDLAMAAPHAPQGVLADALAAVTGAVARHGATAGYHPYGLPELRAAVADRFTRRGLPTLPEQILITSGAQQAVSLTLSLLSRPGDRVLVENPSYANVLDAVRRGGLRATPVPVTDDGWDAEVAESTLRQAAPRLAYLVPDFHNPTGRLMPVEQRRRLLDTARRTGTWLIVDETLTDIALDVPAPAPFASLAAGHGVGEQLVTVGSLSKTHWGGLRIGWVRASSQLITELATHRVPTDIAGSVLDQLLAIELVERTEAVLKERLPLLRAQRSALAAALAEQLPEWRWQLPPGGLCLWVDLGAPVSSALASAALDHGVRIEGGARFGADPGTHEHRLRIPYALPAELCVAAVGRLAATLAAGLPAADGAGGRRHWVA</sequence>
<dbReference type="EMBL" id="JASCIR010000002">
    <property type="protein sequence ID" value="MDI3385181.1"/>
    <property type="molecule type" value="Genomic_DNA"/>
</dbReference>
<comment type="caution">
    <text evidence="8">The sequence shown here is derived from an EMBL/GenBank/DDBJ whole genome shotgun (WGS) entry which is preliminary data.</text>
</comment>
<proteinExistence type="inferred from homology"/>
<dbReference type="SUPFAM" id="SSF46785">
    <property type="entry name" value="Winged helix' DNA-binding domain"/>
    <property type="match status" value="1"/>
</dbReference>
<dbReference type="Proteomes" id="UP001224661">
    <property type="component" value="Unassembled WGS sequence"/>
</dbReference>
<dbReference type="PROSITE" id="PS50949">
    <property type="entry name" value="HTH_GNTR"/>
    <property type="match status" value="1"/>
</dbReference>
<dbReference type="InterPro" id="IPR004839">
    <property type="entry name" value="Aminotransferase_I/II_large"/>
</dbReference>
<evidence type="ECO:0000256" key="2">
    <source>
        <dbReference type="ARBA" id="ARBA00022898"/>
    </source>
</evidence>
<evidence type="ECO:0000256" key="1">
    <source>
        <dbReference type="ARBA" id="ARBA00005384"/>
    </source>
</evidence>
<dbReference type="Gene3D" id="3.40.640.10">
    <property type="entry name" value="Type I PLP-dependent aspartate aminotransferase-like (Major domain)"/>
    <property type="match status" value="1"/>
</dbReference>
<keyword evidence="5" id="KW-0804">Transcription</keyword>
<dbReference type="InterPro" id="IPR051446">
    <property type="entry name" value="HTH_trans_reg/aminotransferase"/>
</dbReference>
<dbReference type="InterPro" id="IPR000524">
    <property type="entry name" value="Tscrpt_reg_HTH_GntR"/>
</dbReference>
<dbReference type="CDD" id="cd07377">
    <property type="entry name" value="WHTH_GntR"/>
    <property type="match status" value="1"/>
</dbReference>
<gene>
    <name evidence="8" type="ORF">QIS99_02950</name>
</gene>
<dbReference type="InterPro" id="IPR036388">
    <property type="entry name" value="WH-like_DNA-bd_sf"/>
</dbReference>
<evidence type="ECO:0000256" key="3">
    <source>
        <dbReference type="ARBA" id="ARBA00023015"/>
    </source>
</evidence>
<dbReference type="SUPFAM" id="SSF53383">
    <property type="entry name" value="PLP-dependent transferases"/>
    <property type="match status" value="1"/>
</dbReference>
<dbReference type="Gene3D" id="1.10.10.10">
    <property type="entry name" value="Winged helix-like DNA-binding domain superfamily/Winged helix DNA-binding domain"/>
    <property type="match status" value="1"/>
</dbReference>